<proteinExistence type="predicted"/>
<dbReference type="EMBL" id="AP026802">
    <property type="protein sequence ID" value="BDR57612.1"/>
    <property type="molecule type" value="Genomic_DNA"/>
</dbReference>
<protein>
    <submittedName>
        <fullName evidence="1">Proline reductase cluster protein PrdD</fullName>
    </submittedName>
</protein>
<evidence type="ECO:0000313" key="2">
    <source>
        <dbReference type="Proteomes" id="UP001321861"/>
    </source>
</evidence>
<keyword evidence="2" id="KW-1185">Reference proteome</keyword>
<dbReference type="Proteomes" id="UP001321861">
    <property type="component" value="Chromosome"/>
</dbReference>
<reference evidence="1 2" key="1">
    <citation type="journal article" date="2023" name="Microbiol. Spectr.">
        <title>Symbiosis of Carpenter Bees with Uncharacterized Lactic Acid Bacteria Showing NAD Auxotrophy.</title>
        <authorList>
            <person name="Kawasaki S."/>
            <person name="Ozawa K."/>
            <person name="Mori T."/>
            <person name="Yamamoto A."/>
            <person name="Ito M."/>
            <person name="Ohkuma M."/>
            <person name="Sakamoto M."/>
            <person name="Matsutani M."/>
        </authorList>
    </citation>
    <scope>NUCLEOTIDE SEQUENCE [LARGE SCALE GENOMIC DNA]</scope>
    <source>
        <strain evidence="1 2">XA3</strain>
    </source>
</reference>
<gene>
    <name evidence="1" type="primary">prdD</name>
    <name evidence="1" type="ORF">XA3_00530</name>
</gene>
<evidence type="ECO:0000313" key="1">
    <source>
        <dbReference type="EMBL" id="BDR57612.1"/>
    </source>
</evidence>
<sequence length="246" mass="27233">MPNETLKIKEFIIDHVQIGDSYQLKDHQLVIPKKPQEVLPADFQSVEIKVLPPNQLDVPTNAIMDVIPISTKVLGNIGEGITHTLTGTCVLLTGADQQGRQIHDFGSSDGILKDQIMLDRDGTPGTNDYIIMFNVIVKSTSKMDRKSMTEIFAFADAYIQPIRKILKVTNGLEADYTHEYVNEVHPGKPKVAIVKQVSGQGAMYDNLLFAKEPSGMEDGISIIDLNNFPVLLTPNEYRDGAIRAMV</sequence>
<dbReference type="NCBIfam" id="TIGR04482">
    <property type="entry name" value="D_pro_red_PrdD"/>
    <property type="match status" value="1"/>
</dbReference>
<dbReference type="AlphaFoldDB" id="A0AAU9DL65"/>
<name>A0AAU9DL65_9LACO</name>
<dbReference type="KEGG" id="xap:XA3_00530"/>
<organism evidence="1 2">
    <name type="scientific">Xylocopilactobacillus apicola</name>
    <dbReference type="NCBI Taxonomy" id="2932184"/>
    <lineage>
        <taxon>Bacteria</taxon>
        <taxon>Bacillati</taxon>
        <taxon>Bacillota</taxon>
        <taxon>Bacilli</taxon>
        <taxon>Lactobacillales</taxon>
        <taxon>Lactobacillaceae</taxon>
        <taxon>Xylocopilactobacillus</taxon>
    </lineage>
</organism>
<dbReference type="RefSeq" id="WP_317635570.1">
    <property type="nucleotide sequence ID" value="NZ_AP026802.1"/>
</dbReference>
<dbReference type="InterPro" id="IPR031000">
    <property type="entry name" value="D_pro_red_PrdD"/>
</dbReference>
<accession>A0AAU9DL65</accession>